<keyword evidence="1" id="KW-0812">Transmembrane</keyword>
<sequence>MENKTENKTENFTKVLNVINNYNFKNPENKKLVNESFEKVVNNLEKFAYEKEEKQEINFENVKKMILKFINGFLNNFMEEKLKKEHLNDYKNLNSIPEKINFLAQNQYFGYDSEINEGLYYLFVKGSSNNKDVAKKLILINSIYHIFNLLCWFFNINSKKAKKELNLSKYFNSEK</sequence>
<dbReference type="KEGG" id="hcr:X271_00144"/>
<organism evidence="2 3">
    <name type="scientific">Candidatus Hepatoplasma crinochetorum Av</name>
    <dbReference type="NCBI Taxonomy" id="1427984"/>
    <lineage>
        <taxon>Bacteria</taxon>
        <taxon>Bacillati</taxon>
        <taxon>Mycoplasmatota</taxon>
        <taxon>Mollicutes</taxon>
        <taxon>Candidatus Hepatoplasmataceae</taxon>
        <taxon>Candidatus Hepatoplasma</taxon>
    </lineage>
</organism>
<dbReference type="STRING" id="1427984.X271_00144"/>
<reference evidence="2 3" key="1">
    <citation type="journal article" date="2014" name="Genome Biol. Evol.">
        <title>Phylogenomics of "Candidatus Hepatoplasma crinochetorum," a Lineage of Mollicutes Associated with Noninsect Arthropods.</title>
        <authorList>
            <person name="Leclercq S."/>
            <person name="Dittmer J."/>
            <person name="Bouchon D."/>
            <person name="Cordaux R."/>
        </authorList>
    </citation>
    <scope>NUCLEOTIDE SEQUENCE [LARGE SCALE GENOMIC DNA]</scope>
    <source>
        <strain evidence="2 3">Av</strain>
    </source>
</reference>
<dbReference type="PATRIC" id="fig|1427984.3.peg.134"/>
<keyword evidence="1" id="KW-0472">Membrane</keyword>
<gene>
    <name evidence="2" type="ORF">X271_00144</name>
</gene>
<name>W8GF67_9MOLU</name>
<proteinExistence type="predicted"/>
<dbReference type="EMBL" id="CP006932">
    <property type="protein sequence ID" value="AHK22253.1"/>
    <property type="molecule type" value="Genomic_DNA"/>
</dbReference>
<dbReference type="HOGENOM" id="CLU_1529862_0_0_14"/>
<evidence type="ECO:0000313" key="2">
    <source>
        <dbReference type="EMBL" id="AHK22253.1"/>
    </source>
</evidence>
<keyword evidence="3" id="KW-1185">Reference proteome</keyword>
<protein>
    <submittedName>
        <fullName evidence="2">Uncharacterized protein</fullName>
    </submittedName>
</protein>
<feature type="transmembrane region" description="Helical" evidence="1">
    <location>
        <begin position="137"/>
        <end position="156"/>
    </location>
</feature>
<dbReference type="RefSeq" id="WP_025208554.1">
    <property type="nucleotide sequence ID" value="NZ_CP006932.1"/>
</dbReference>
<dbReference type="Proteomes" id="UP000019450">
    <property type="component" value="Chromosome"/>
</dbReference>
<accession>W8GF67</accession>
<evidence type="ECO:0000313" key="3">
    <source>
        <dbReference type="Proteomes" id="UP000019450"/>
    </source>
</evidence>
<keyword evidence="1" id="KW-1133">Transmembrane helix</keyword>
<evidence type="ECO:0000256" key="1">
    <source>
        <dbReference type="SAM" id="Phobius"/>
    </source>
</evidence>
<dbReference type="AlphaFoldDB" id="W8GF67"/>